<dbReference type="PRINTS" id="PR00035">
    <property type="entry name" value="HTHGNTR"/>
</dbReference>
<reference evidence="7" key="1">
    <citation type="submission" date="2023-02" db="EMBL/GenBank/DDBJ databases">
        <title>Kitasatospora phosalacinea NBRC 14627.</title>
        <authorList>
            <person name="Ichikawa N."/>
            <person name="Sato H."/>
            <person name="Tonouchi N."/>
        </authorList>
    </citation>
    <scope>NUCLEOTIDE SEQUENCE</scope>
    <source>
        <strain evidence="7">NBRC 14627</strain>
    </source>
</reference>
<dbReference type="InterPro" id="IPR004839">
    <property type="entry name" value="Aminotransferase_I/II_large"/>
</dbReference>
<dbReference type="PROSITE" id="PS50949">
    <property type="entry name" value="HTH_GNTR"/>
    <property type="match status" value="1"/>
</dbReference>
<dbReference type="RefSeq" id="WP_285738199.1">
    <property type="nucleotide sequence ID" value="NZ_BSSA01000018.1"/>
</dbReference>
<dbReference type="PANTHER" id="PTHR46577">
    <property type="entry name" value="HTH-TYPE TRANSCRIPTIONAL REGULATORY PROTEIN GABR"/>
    <property type="match status" value="1"/>
</dbReference>
<evidence type="ECO:0000256" key="1">
    <source>
        <dbReference type="ARBA" id="ARBA00005384"/>
    </source>
</evidence>
<dbReference type="GO" id="GO:0003677">
    <property type="term" value="F:DNA binding"/>
    <property type="evidence" value="ECO:0007669"/>
    <property type="project" value="UniProtKB-KW"/>
</dbReference>
<comment type="similarity">
    <text evidence="1">In the C-terminal section; belongs to the class-I pyridoxal-phosphate-dependent aminotransferase family.</text>
</comment>
<comment type="caution">
    <text evidence="7">The sequence shown here is derived from an EMBL/GenBank/DDBJ whole genome shotgun (WGS) entry which is preliminary data.</text>
</comment>
<dbReference type="PANTHER" id="PTHR46577:SF1">
    <property type="entry name" value="HTH-TYPE TRANSCRIPTIONAL REGULATORY PROTEIN GABR"/>
    <property type="match status" value="1"/>
</dbReference>
<gene>
    <name evidence="7" type="ORF">Kpho02_48000</name>
</gene>
<dbReference type="InterPro" id="IPR051446">
    <property type="entry name" value="HTH_trans_reg/aminotransferase"/>
</dbReference>
<evidence type="ECO:0000256" key="5">
    <source>
        <dbReference type="ARBA" id="ARBA00023163"/>
    </source>
</evidence>
<protein>
    <submittedName>
        <fullName evidence="7">GntR family transcriptional regulator</fullName>
    </submittedName>
</protein>
<dbReference type="GO" id="GO:0030170">
    <property type="term" value="F:pyridoxal phosphate binding"/>
    <property type="evidence" value="ECO:0007669"/>
    <property type="project" value="InterPro"/>
</dbReference>
<evidence type="ECO:0000256" key="2">
    <source>
        <dbReference type="ARBA" id="ARBA00022898"/>
    </source>
</evidence>
<accession>A0A9W6QCJ2</accession>
<organism evidence="7 8">
    <name type="scientific">Kitasatospora phosalacinea</name>
    <dbReference type="NCBI Taxonomy" id="2065"/>
    <lineage>
        <taxon>Bacteria</taxon>
        <taxon>Bacillati</taxon>
        <taxon>Actinomycetota</taxon>
        <taxon>Actinomycetes</taxon>
        <taxon>Kitasatosporales</taxon>
        <taxon>Streptomycetaceae</taxon>
        <taxon>Kitasatospora</taxon>
    </lineage>
</organism>
<dbReference type="InterPro" id="IPR000524">
    <property type="entry name" value="Tscrpt_reg_HTH_GntR"/>
</dbReference>
<evidence type="ECO:0000256" key="3">
    <source>
        <dbReference type="ARBA" id="ARBA00023015"/>
    </source>
</evidence>
<dbReference type="Pfam" id="PF00155">
    <property type="entry name" value="Aminotran_1_2"/>
    <property type="match status" value="1"/>
</dbReference>
<dbReference type="InterPro" id="IPR036388">
    <property type="entry name" value="WH-like_DNA-bd_sf"/>
</dbReference>
<dbReference type="SUPFAM" id="SSF46785">
    <property type="entry name" value="Winged helix' DNA-binding domain"/>
    <property type="match status" value="1"/>
</dbReference>
<evidence type="ECO:0000256" key="4">
    <source>
        <dbReference type="ARBA" id="ARBA00023125"/>
    </source>
</evidence>
<evidence type="ECO:0000313" key="7">
    <source>
        <dbReference type="EMBL" id="GLW72501.1"/>
    </source>
</evidence>
<dbReference type="Pfam" id="PF00392">
    <property type="entry name" value="GntR"/>
    <property type="match status" value="1"/>
</dbReference>
<keyword evidence="2" id="KW-0663">Pyridoxal phosphate</keyword>
<dbReference type="AlphaFoldDB" id="A0A9W6QCJ2"/>
<name>A0A9W6QCJ2_9ACTN</name>
<proteinExistence type="inferred from homology"/>
<evidence type="ECO:0000313" key="8">
    <source>
        <dbReference type="Proteomes" id="UP001165041"/>
    </source>
</evidence>
<keyword evidence="5" id="KW-0804">Transcription</keyword>
<dbReference type="GO" id="GO:0003700">
    <property type="term" value="F:DNA-binding transcription factor activity"/>
    <property type="evidence" value="ECO:0007669"/>
    <property type="project" value="InterPro"/>
</dbReference>
<dbReference type="Gene3D" id="3.40.640.10">
    <property type="entry name" value="Type I PLP-dependent aspartate aminotransferase-like (Major domain)"/>
    <property type="match status" value="1"/>
</dbReference>
<dbReference type="Gene3D" id="1.10.10.10">
    <property type="entry name" value="Winged helix-like DNA-binding domain superfamily/Winged helix DNA-binding domain"/>
    <property type="match status" value="1"/>
</dbReference>
<dbReference type="Proteomes" id="UP001165041">
    <property type="component" value="Unassembled WGS sequence"/>
</dbReference>
<dbReference type="EMBL" id="BSSA01000018">
    <property type="protein sequence ID" value="GLW72501.1"/>
    <property type="molecule type" value="Genomic_DNA"/>
</dbReference>
<dbReference type="SMART" id="SM00345">
    <property type="entry name" value="HTH_GNTR"/>
    <property type="match status" value="1"/>
</dbReference>
<evidence type="ECO:0000259" key="6">
    <source>
        <dbReference type="PROSITE" id="PS50949"/>
    </source>
</evidence>
<dbReference type="SUPFAM" id="SSF53383">
    <property type="entry name" value="PLP-dependent transferases"/>
    <property type="match status" value="1"/>
</dbReference>
<dbReference type="CDD" id="cd07377">
    <property type="entry name" value="WHTH_GntR"/>
    <property type="match status" value="1"/>
</dbReference>
<sequence>MGAVRELLVTLGDGGGELAGRLTRELRAAVRDGRLVAGERLPASRALAAQLGVSRGVVVEAYEQLAAEGYLVGRRGSGTRVADGVAAEPPRADVRVAAAEPRYDLKPGSPDLGAFPRAAWAAAVRRALQGAANRDLGYGDPAGLPQLRRELAAYLGRVRAVAARPERVTVVSGVGQGLALLTQVLARHGRRRIALEDPGSPGTLELLRAHGVEPVGVPVDQEGLVVRELAASGAEVVLVTPAHQYPTGVALSARRRGELAAWARAGGLVVEDDYDAEFRYDREPLGAVQGLAPERTVYLGSLSKTLAPGLRLGWAVLPGWLAEDVREAKRYADLGTGAVDQLAFAALLESGGYDRHLRAVRPRYRARRDALVAALREHLPPARLHGVAAGLHLYAELPPGTGESGFVEAALRRGVRVAAVAPGRLGPGPAAVTLGYAGLAEQRLREGAALLGEAYREAYREVGRETGRETGPG</sequence>
<dbReference type="InterPro" id="IPR015421">
    <property type="entry name" value="PyrdxlP-dep_Trfase_major"/>
</dbReference>
<dbReference type="InterPro" id="IPR015424">
    <property type="entry name" value="PyrdxlP-dep_Trfase"/>
</dbReference>
<keyword evidence="4" id="KW-0238">DNA-binding</keyword>
<feature type="domain" description="HTH gntR-type" evidence="6">
    <location>
        <begin position="16"/>
        <end position="84"/>
    </location>
</feature>
<dbReference type="InterPro" id="IPR036390">
    <property type="entry name" value="WH_DNA-bd_sf"/>
</dbReference>
<dbReference type="CDD" id="cd00609">
    <property type="entry name" value="AAT_like"/>
    <property type="match status" value="1"/>
</dbReference>
<keyword evidence="3" id="KW-0805">Transcription regulation</keyword>